<reference evidence="3" key="2">
    <citation type="submission" date="2015-05" db="EMBL/GenBank/DDBJ databases">
        <title>Complete genome sequence of Corynebacterium uterequi DSM 45634, isolated from the uterus of a maiden mare.</title>
        <authorList>
            <person name="Ruckert C."/>
            <person name="Albersmeier A."/>
            <person name="Winkler A."/>
            <person name="Tauch A."/>
        </authorList>
    </citation>
    <scope>NUCLEOTIDE SEQUENCE [LARGE SCALE GENOMIC DNA]</scope>
    <source>
        <strain evidence="3">DSM 45634</strain>
    </source>
</reference>
<dbReference type="STRING" id="1072256.CUTER_10515"/>
<dbReference type="KEGG" id="cut:CUTER_10515"/>
<evidence type="ECO:0000313" key="2">
    <source>
        <dbReference type="EMBL" id="AKK12067.1"/>
    </source>
</evidence>
<gene>
    <name evidence="2" type="ORF">CUTER_10515</name>
</gene>
<dbReference type="InterPro" id="IPR057369">
    <property type="entry name" value="VG15"/>
</dbReference>
<feature type="region of interest" description="Disordered" evidence="1">
    <location>
        <begin position="1"/>
        <end position="23"/>
    </location>
</feature>
<proteinExistence type="predicted"/>
<organism evidence="2 3">
    <name type="scientific">Corynebacterium uterequi</name>
    <dbReference type="NCBI Taxonomy" id="1072256"/>
    <lineage>
        <taxon>Bacteria</taxon>
        <taxon>Bacillati</taxon>
        <taxon>Actinomycetota</taxon>
        <taxon>Actinomycetes</taxon>
        <taxon>Mycobacteriales</taxon>
        <taxon>Corynebacteriaceae</taxon>
        <taxon>Corynebacterium</taxon>
    </lineage>
</organism>
<dbReference type="Pfam" id="PF25310">
    <property type="entry name" value="VG15"/>
    <property type="match status" value="1"/>
</dbReference>
<keyword evidence="3" id="KW-1185">Reference proteome</keyword>
<sequence length="502" mass="55775">MPGSFSDPLTRIGDTQNQTHKVKNQWEPQLKIRTTVLLSTHLTHHMTTLASDATDAVFTELTQRGVPITVDQAYRLTEALMPRVNAARASAYRAFMLDLARQVKQAGIRMDPEPMEPYPAKALYDAICQVCRLTPRTTDAHVQVLDRDTGKLVSTPVMISKANQHDQAVVDRIGAELARRVTRHIVQAGRQAVASTIHNGSARHPKTAKPVRVGYARVLSGRENCALCTMLASRGPVYRDDTVVKRRDGRRYHDGCDCVPVLVVDGQPWAGQDAYERLEAKWRDVTWVGGKPAPNQWRRWRAFVEGGRLNARDYAVGVAIGVERGSAPPKRGGLERKHSKATIRSAVTGANPTGDTRNCVRCVNAWALRRQGYNVVAAPGVAPLSAEQVTEAFWHGGKGRRRPVWVRSDTGDHGLKWEEVLEQMASVPADSWGFLRYKGTAFPHVTGWEKRGPEIVLVDPQLPETDLAKELERAVAGSIRWVNLKGYTFRNGIEFLIEGVRS</sequence>
<evidence type="ECO:0000313" key="3">
    <source>
        <dbReference type="Proteomes" id="UP000035548"/>
    </source>
</evidence>
<name>A0A0G3HLR1_9CORY</name>
<evidence type="ECO:0000256" key="1">
    <source>
        <dbReference type="SAM" id="MobiDB-lite"/>
    </source>
</evidence>
<protein>
    <submittedName>
        <fullName evidence="2">Papain fold toxin 1</fullName>
    </submittedName>
</protein>
<dbReference type="AlphaFoldDB" id="A0A0G3HLR1"/>
<reference evidence="2 3" key="1">
    <citation type="journal article" date="2015" name="Genome Announc.">
        <title>Virulence Factor Genes Detected in the Complete Genome Sequence of Corynebacterium uterequi DSM 45634, Isolated from the Uterus of a Maiden Mare.</title>
        <authorList>
            <person name="Ruckert C."/>
            <person name="Kriete M."/>
            <person name="Jaenicke S."/>
            <person name="Winkler A."/>
            <person name="Tauch A."/>
        </authorList>
    </citation>
    <scope>NUCLEOTIDE SEQUENCE [LARGE SCALE GENOMIC DNA]</scope>
    <source>
        <strain evidence="2 3">DSM 45634</strain>
    </source>
</reference>
<dbReference type="EMBL" id="CP011546">
    <property type="protein sequence ID" value="AKK12067.1"/>
    <property type="molecule type" value="Genomic_DNA"/>
</dbReference>
<dbReference type="PATRIC" id="fig|1072256.5.peg.2068"/>
<accession>A0A0G3HLR1</accession>
<dbReference type="Proteomes" id="UP000035548">
    <property type="component" value="Chromosome"/>
</dbReference>